<evidence type="ECO:0008006" key="4">
    <source>
        <dbReference type="Google" id="ProtNLM"/>
    </source>
</evidence>
<accession>A0A1H5GD37</accession>
<keyword evidence="1" id="KW-0732">Signal</keyword>
<evidence type="ECO:0000256" key="1">
    <source>
        <dbReference type="SAM" id="SignalP"/>
    </source>
</evidence>
<keyword evidence="3" id="KW-1185">Reference proteome</keyword>
<comment type="caution">
    <text evidence="2">The sequence shown here is derived from an EMBL/GenBank/DDBJ whole genome shotgun (WGS) entry which is preliminary data.</text>
</comment>
<name>A0A1H5GD37_9PSED</name>
<feature type="chain" id="PRO_5045781962" description="DUF3613 domain-containing protein" evidence="1">
    <location>
        <begin position="22"/>
        <end position="91"/>
    </location>
</feature>
<sequence length="91" mass="9705">MMKVTYLASLAVLALPLSVMAIEPGPSSPQQAVTESWLTLQSSGKVASTTPQKASAAERDLTSQRLLESFKHPIPEYFEQKVGGQAKSGSN</sequence>
<dbReference type="Pfam" id="PF12266">
    <property type="entry name" value="DUF3613"/>
    <property type="match status" value="1"/>
</dbReference>
<evidence type="ECO:0000313" key="2">
    <source>
        <dbReference type="EMBL" id="SEE13646.1"/>
    </source>
</evidence>
<reference evidence="2 3" key="1">
    <citation type="submission" date="2016-10" db="EMBL/GenBank/DDBJ databases">
        <authorList>
            <person name="Varghese N."/>
            <person name="Submissions S."/>
        </authorList>
    </citation>
    <scope>NUCLEOTIDE SEQUENCE [LARGE SCALE GENOMIC DNA]</scope>
    <source>
        <strain evidence="2 3">BS2773</strain>
    </source>
</reference>
<organism evidence="2 3">
    <name type="scientific">Pseudomonas costantinii</name>
    <dbReference type="NCBI Taxonomy" id="168469"/>
    <lineage>
        <taxon>Bacteria</taxon>
        <taxon>Pseudomonadati</taxon>
        <taxon>Pseudomonadota</taxon>
        <taxon>Gammaproteobacteria</taxon>
        <taxon>Pseudomonadales</taxon>
        <taxon>Pseudomonadaceae</taxon>
        <taxon>Pseudomonas</taxon>
    </lineage>
</organism>
<evidence type="ECO:0000313" key="3">
    <source>
        <dbReference type="Proteomes" id="UP000182179"/>
    </source>
</evidence>
<proteinExistence type="predicted"/>
<dbReference type="EMBL" id="FNTS01000002">
    <property type="protein sequence ID" value="SEE13646.1"/>
    <property type="molecule type" value="Genomic_DNA"/>
</dbReference>
<protein>
    <recommendedName>
        <fullName evidence="4">DUF3613 domain-containing protein</fullName>
    </recommendedName>
</protein>
<feature type="signal peptide" evidence="1">
    <location>
        <begin position="1"/>
        <end position="21"/>
    </location>
</feature>
<dbReference type="InterPro" id="IPR022053">
    <property type="entry name" value="DUF3613"/>
</dbReference>
<dbReference type="Proteomes" id="UP000182179">
    <property type="component" value="Unassembled WGS sequence"/>
</dbReference>
<gene>
    <name evidence="2" type="ORF">SAMN04515675_4111</name>
</gene>